<evidence type="ECO:0000313" key="2">
    <source>
        <dbReference type="EMBL" id="BBE30407.1"/>
    </source>
</evidence>
<proteinExistence type="predicted"/>
<dbReference type="InterPro" id="IPR041318">
    <property type="entry name" value="pEK499_p136"/>
</dbReference>
<dbReference type="Pfam" id="PF18736">
    <property type="entry name" value="pEK499_p136"/>
    <property type="match status" value="1"/>
</dbReference>
<dbReference type="EMBL" id="AP018712">
    <property type="protein sequence ID" value="BBE30407.1"/>
    <property type="molecule type" value="Genomic_DNA"/>
</dbReference>
<dbReference type="RefSeq" id="WP_190615507.1">
    <property type="nucleotide sequence ID" value="NZ_AP018712.1"/>
</dbReference>
<dbReference type="KEGG" id="ocy:OSSY52_05480"/>
<dbReference type="InParanoid" id="A0A7G1G6B7"/>
<dbReference type="Proteomes" id="UP000516361">
    <property type="component" value="Chromosome"/>
</dbReference>
<gene>
    <name evidence="2" type="ORF">OSSY52_05480</name>
</gene>
<name>A0A7G1G6B7_9BACT</name>
<organism evidence="2 3">
    <name type="scientific">Tepiditoga spiralis</name>
    <dbReference type="NCBI Taxonomy" id="2108365"/>
    <lineage>
        <taxon>Bacteria</taxon>
        <taxon>Thermotogati</taxon>
        <taxon>Thermotogota</taxon>
        <taxon>Thermotogae</taxon>
        <taxon>Petrotogales</taxon>
        <taxon>Petrotogaceae</taxon>
        <taxon>Tepiditoga</taxon>
    </lineage>
</organism>
<keyword evidence="3" id="KW-1185">Reference proteome</keyword>
<reference evidence="2 3" key="1">
    <citation type="submission" date="2018-06" db="EMBL/GenBank/DDBJ databases">
        <title>Genome sequencing of Oceanotoga sp. sy52.</title>
        <authorList>
            <person name="Mori K."/>
        </authorList>
    </citation>
    <scope>NUCLEOTIDE SEQUENCE [LARGE SCALE GENOMIC DNA]</scope>
    <source>
        <strain evidence="3">sy52</strain>
    </source>
</reference>
<feature type="domain" description="pEK499-p136 HEPN" evidence="1">
    <location>
        <begin position="65"/>
        <end position="167"/>
    </location>
</feature>
<evidence type="ECO:0000259" key="1">
    <source>
        <dbReference type="Pfam" id="PF18736"/>
    </source>
</evidence>
<evidence type="ECO:0000313" key="3">
    <source>
        <dbReference type="Proteomes" id="UP000516361"/>
    </source>
</evidence>
<accession>A0A7G1G6B7</accession>
<dbReference type="AlphaFoldDB" id="A0A7G1G6B7"/>
<sequence>MSINYTDKEQQIINTLMSFTFLWELHNLKFLESKCYADLKFKDRFVHEQIKSIGIMNNGMIPVILYMMLIIPKELFDNTKYSENFKEINKQISNLKNIEIIKSTYKSDEKNINYIRHFRNAVAHMNIKCEKTVVVFEDKNKKENFKIEVSYKALGEIVGFFYKFYAELIEEYKEKYKNKQ</sequence>
<protein>
    <recommendedName>
        <fullName evidence="1">pEK499-p136 HEPN domain-containing protein</fullName>
    </recommendedName>
</protein>